<comment type="similarity">
    <text evidence="1">Belongs to the myoviridae tail sheath protein family.</text>
</comment>
<sequence length="412" mass="44179">MPIYRTPGVYVEEVPSKAHPIESTGTSTPAFIGTGGKPDAPSGPVAITNWSQFANTFLGEGPMTPLAHAVNGFFLNGGSRCYILDIGPSGTLTGTAERPGLAVLEAIEEVAIVAAPGFTDPADYDALMTHCELMRDRLAILDPKQGIKDLMSLTRVAGVEVPDSDATPAADAGEGGGQHPPRRSGEPDADAPRPSLYSARYYPWLVVMDLNTGKPVLAPPSGHMAGVWARTDSLRGVHKAPANEVLRGVVGVERRVTPAEQGELNSAGVNVIRFFDRLGIRPWGARTGAGPSAPEWRYLPVRRLFCMVEESIAQGTSWIVFEPNDRLLWNLVKADVSAFLTRLWRDGALMGRTPAEAFYVKCDEETNPPEEIDAGRLTVEIGMAPVKPAEFIVFQVCQFSGGTITEEGSSRG</sequence>
<dbReference type="InterPro" id="IPR035089">
    <property type="entry name" value="Phage_sheath_subtilisin"/>
</dbReference>
<dbReference type="PANTHER" id="PTHR35861">
    <property type="match status" value="1"/>
</dbReference>
<evidence type="ECO:0000313" key="6">
    <source>
        <dbReference type="Proteomes" id="UP000704762"/>
    </source>
</evidence>
<dbReference type="Proteomes" id="UP000704762">
    <property type="component" value="Unassembled WGS sequence"/>
</dbReference>
<feature type="region of interest" description="Disordered" evidence="2">
    <location>
        <begin position="161"/>
        <end position="194"/>
    </location>
</feature>
<evidence type="ECO:0000313" key="5">
    <source>
        <dbReference type="EMBL" id="MBM7798684.1"/>
    </source>
</evidence>
<accession>A0ABS2RI69</accession>
<feature type="domain" description="Tail sheath protein subtilisin-like" evidence="3">
    <location>
        <begin position="204"/>
        <end position="287"/>
    </location>
</feature>
<dbReference type="Pfam" id="PF04984">
    <property type="entry name" value="Phage_sheath_1"/>
    <property type="match status" value="1"/>
</dbReference>
<evidence type="ECO:0000259" key="3">
    <source>
        <dbReference type="Pfam" id="PF04984"/>
    </source>
</evidence>
<proteinExistence type="inferred from homology"/>
<name>A0ABS2RI69_9ACTN</name>
<dbReference type="Gene3D" id="3.40.50.11780">
    <property type="match status" value="1"/>
</dbReference>
<organism evidence="5 6">
    <name type="scientific">Microlunatus panaciterrae</name>
    <dbReference type="NCBI Taxonomy" id="400768"/>
    <lineage>
        <taxon>Bacteria</taxon>
        <taxon>Bacillati</taxon>
        <taxon>Actinomycetota</taxon>
        <taxon>Actinomycetes</taxon>
        <taxon>Propionibacteriales</taxon>
        <taxon>Propionibacteriaceae</taxon>
        <taxon>Microlunatus</taxon>
    </lineage>
</organism>
<comment type="caution">
    <text evidence="5">The sequence shown here is derived from an EMBL/GenBank/DDBJ whole genome shotgun (WGS) entry which is preliminary data.</text>
</comment>
<dbReference type="RefSeq" id="WP_204917199.1">
    <property type="nucleotide sequence ID" value="NZ_BAAAQP010000002.1"/>
</dbReference>
<feature type="domain" description="Tail sheath protein C-terminal" evidence="4">
    <location>
        <begin position="294"/>
        <end position="396"/>
    </location>
</feature>
<dbReference type="Pfam" id="PF17482">
    <property type="entry name" value="Phage_sheath_1C"/>
    <property type="match status" value="1"/>
</dbReference>
<dbReference type="EMBL" id="JAFBCF010000001">
    <property type="protein sequence ID" value="MBM7798684.1"/>
    <property type="molecule type" value="Genomic_DNA"/>
</dbReference>
<gene>
    <name evidence="5" type="ORF">JOE57_001605</name>
</gene>
<dbReference type="InterPro" id="IPR020287">
    <property type="entry name" value="Tail_sheath_C"/>
</dbReference>
<keyword evidence="6" id="KW-1185">Reference proteome</keyword>
<dbReference type="InterPro" id="IPR052042">
    <property type="entry name" value="Tail_sheath_structural"/>
</dbReference>
<evidence type="ECO:0008006" key="7">
    <source>
        <dbReference type="Google" id="ProtNLM"/>
    </source>
</evidence>
<evidence type="ECO:0000256" key="2">
    <source>
        <dbReference type="SAM" id="MobiDB-lite"/>
    </source>
</evidence>
<protein>
    <recommendedName>
        <fullName evidence="7">Phage tail sheath family protein</fullName>
    </recommendedName>
</protein>
<dbReference type="PANTHER" id="PTHR35861:SF1">
    <property type="entry name" value="PHAGE TAIL SHEATH PROTEIN"/>
    <property type="match status" value="1"/>
</dbReference>
<evidence type="ECO:0000259" key="4">
    <source>
        <dbReference type="Pfam" id="PF17482"/>
    </source>
</evidence>
<evidence type="ECO:0000256" key="1">
    <source>
        <dbReference type="ARBA" id="ARBA00008005"/>
    </source>
</evidence>
<reference evidence="5 6" key="1">
    <citation type="submission" date="2021-01" db="EMBL/GenBank/DDBJ databases">
        <title>Sequencing the genomes of 1000 actinobacteria strains.</title>
        <authorList>
            <person name="Klenk H.-P."/>
        </authorList>
    </citation>
    <scope>NUCLEOTIDE SEQUENCE [LARGE SCALE GENOMIC DNA]</scope>
    <source>
        <strain evidence="5 6">DSM 18662</strain>
    </source>
</reference>